<dbReference type="CDD" id="cd23024">
    <property type="entry name" value="zf-HIT_ZNHIT2-3"/>
    <property type="match status" value="1"/>
</dbReference>
<dbReference type="PROSITE" id="PS51083">
    <property type="entry name" value="ZF_HIT"/>
    <property type="match status" value="1"/>
</dbReference>
<dbReference type="SUPFAM" id="SSF144232">
    <property type="entry name" value="HIT/MYND zinc finger-like"/>
    <property type="match status" value="1"/>
</dbReference>
<keyword evidence="1" id="KW-0479">Metal-binding</keyword>
<organism evidence="4 5">
    <name type="scientific">Agrocybe pediades</name>
    <dbReference type="NCBI Taxonomy" id="84607"/>
    <lineage>
        <taxon>Eukaryota</taxon>
        <taxon>Fungi</taxon>
        <taxon>Dikarya</taxon>
        <taxon>Basidiomycota</taxon>
        <taxon>Agaricomycotina</taxon>
        <taxon>Agaricomycetes</taxon>
        <taxon>Agaricomycetidae</taxon>
        <taxon>Agaricales</taxon>
        <taxon>Agaricineae</taxon>
        <taxon>Strophariaceae</taxon>
        <taxon>Agrocybe</taxon>
    </lineage>
</organism>
<evidence type="ECO:0000313" key="4">
    <source>
        <dbReference type="EMBL" id="KAF4611104.1"/>
    </source>
</evidence>
<sequence length="430" mass="48092">MPTSDIVTLSSPVISSGQNDTVACNICRRQFAKYTCTRCNVRYCSLTCYRSQAHNQCSEAFYKKEIEEEIHAGPSKSLQEKRRMMEMLQKFEEETSQQSIDEDDGDDNGFSDLAERFGSVDLDALPPDKLWSMLNAEERKKFMRTFEDPTSELAQQLLASEELEQEIQTPWWEGPSTPDDGGGGPETNQTGKPEKQRHGQRPQIMSIPKSMVTPIPTGHPLVYNMCAICIAYAYTTRHLGTSPLGTLKHGSLEYKEAKRLFSQLVPFLTDRKSTHLYSNVPSVITSIWSLSEPGEMTSEMFALLLRDAATLMRPLNVVELAVESGDNVPSNHPHCMPVLVLSDIHELFSDVSETEGSQAQEGRAARTKQNHVTHKARFYAAHILSTPSAVLRAICDEMVARAGKYRAQEDLGTTRQPTEAPSSKKLVEEI</sequence>
<dbReference type="InterPro" id="IPR007529">
    <property type="entry name" value="Znf_HIT"/>
</dbReference>
<gene>
    <name evidence="4" type="ORF">D9613_006918</name>
</gene>
<dbReference type="EMBL" id="JAACJL010000058">
    <property type="protein sequence ID" value="KAF4611104.1"/>
    <property type="molecule type" value="Genomic_DNA"/>
</dbReference>
<dbReference type="InterPro" id="IPR039646">
    <property type="entry name" value="ZNHIT2"/>
</dbReference>
<dbReference type="PANTHER" id="PTHR15555">
    <property type="entry name" value="ZINC FINGER HIT DOMAIN CONTAINING PROTEIN 2 PROTEIN FON -RELATED"/>
    <property type="match status" value="1"/>
</dbReference>
<evidence type="ECO:0000259" key="3">
    <source>
        <dbReference type="PROSITE" id="PS51083"/>
    </source>
</evidence>
<evidence type="ECO:0000256" key="1">
    <source>
        <dbReference type="PROSITE-ProRule" id="PRU00453"/>
    </source>
</evidence>
<proteinExistence type="predicted"/>
<feature type="compositionally biased region" description="Polar residues" evidence="2">
    <location>
        <begin position="411"/>
        <end position="421"/>
    </location>
</feature>
<dbReference type="PANTHER" id="PTHR15555:SF0">
    <property type="entry name" value="ZINC FINGER HIT DOMAIN-CONTAINING PROTEIN 2"/>
    <property type="match status" value="1"/>
</dbReference>
<reference evidence="4 5" key="1">
    <citation type="submission" date="2019-12" db="EMBL/GenBank/DDBJ databases">
        <authorList>
            <person name="Floudas D."/>
            <person name="Bentzer J."/>
            <person name="Ahren D."/>
            <person name="Johansson T."/>
            <person name="Persson P."/>
            <person name="Tunlid A."/>
        </authorList>
    </citation>
    <scope>NUCLEOTIDE SEQUENCE [LARGE SCALE GENOMIC DNA]</scope>
    <source>
        <strain evidence="4 5">CBS 102.39</strain>
    </source>
</reference>
<evidence type="ECO:0000256" key="2">
    <source>
        <dbReference type="SAM" id="MobiDB-lite"/>
    </source>
</evidence>
<protein>
    <recommendedName>
        <fullName evidence="3">HIT-type domain-containing protein</fullName>
    </recommendedName>
</protein>
<feature type="region of interest" description="Disordered" evidence="2">
    <location>
        <begin position="171"/>
        <end position="202"/>
    </location>
</feature>
<evidence type="ECO:0000313" key="5">
    <source>
        <dbReference type="Proteomes" id="UP000521872"/>
    </source>
</evidence>
<accession>A0A8H4QHC3</accession>
<keyword evidence="1" id="KW-0862">Zinc</keyword>
<dbReference type="AlphaFoldDB" id="A0A8H4QHC3"/>
<comment type="caution">
    <text evidence="4">The sequence shown here is derived from an EMBL/GenBank/DDBJ whole genome shotgun (WGS) entry which is preliminary data.</text>
</comment>
<name>A0A8H4QHC3_9AGAR</name>
<dbReference type="Proteomes" id="UP000521872">
    <property type="component" value="Unassembled WGS sequence"/>
</dbReference>
<feature type="domain" description="HIT-type" evidence="3">
    <location>
        <begin position="24"/>
        <end position="57"/>
    </location>
</feature>
<keyword evidence="1" id="KW-0863">Zinc-finger</keyword>
<dbReference type="Pfam" id="PF04438">
    <property type="entry name" value="zf-HIT"/>
    <property type="match status" value="1"/>
</dbReference>
<feature type="compositionally biased region" description="Acidic residues" evidence="2">
    <location>
        <begin position="100"/>
        <end position="109"/>
    </location>
</feature>
<dbReference type="GO" id="GO:0008270">
    <property type="term" value="F:zinc ion binding"/>
    <property type="evidence" value="ECO:0007669"/>
    <property type="project" value="UniProtKB-UniRule"/>
</dbReference>
<feature type="region of interest" description="Disordered" evidence="2">
    <location>
        <begin position="410"/>
        <end position="430"/>
    </location>
</feature>
<dbReference type="Gene3D" id="3.30.60.190">
    <property type="match status" value="1"/>
</dbReference>
<feature type="region of interest" description="Disordered" evidence="2">
    <location>
        <begin position="91"/>
        <end position="110"/>
    </location>
</feature>
<keyword evidence="5" id="KW-1185">Reference proteome</keyword>